<evidence type="ECO:0000259" key="1">
    <source>
        <dbReference type="PROSITE" id="PS50943"/>
    </source>
</evidence>
<accession>A0ABW6CWZ9</accession>
<dbReference type="SMART" id="SM00530">
    <property type="entry name" value="HTH_XRE"/>
    <property type="match status" value="1"/>
</dbReference>
<dbReference type="Pfam" id="PF12844">
    <property type="entry name" value="HTH_19"/>
    <property type="match status" value="1"/>
</dbReference>
<dbReference type="SUPFAM" id="SSF47413">
    <property type="entry name" value="lambda repressor-like DNA-binding domains"/>
    <property type="match status" value="1"/>
</dbReference>
<dbReference type="Proteomes" id="UP001598114">
    <property type="component" value="Unassembled WGS sequence"/>
</dbReference>
<evidence type="ECO:0000313" key="2">
    <source>
        <dbReference type="EMBL" id="MFD3275450.1"/>
    </source>
</evidence>
<sequence length="103" mass="11542">MKNAPLLLPKLTQIIQVMGENIQFARLRRKMSASQLAERAGISRKTLYNIEHGVATVAMGHYLQVLFVLGFEKDLLEVAANDLLGRKLQDAGIKLMKRAPKIK</sequence>
<dbReference type="RefSeq" id="WP_377975398.1">
    <property type="nucleotide sequence ID" value="NZ_JBBKYA010000002.1"/>
</dbReference>
<reference evidence="2 3" key="1">
    <citation type="submission" date="2024-03" db="EMBL/GenBank/DDBJ databases">
        <title>Aquirufa genome sequencing.</title>
        <authorList>
            <person name="Pitt A."/>
            <person name="Hahn M.W."/>
        </authorList>
    </citation>
    <scope>NUCLEOTIDE SEQUENCE [LARGE SCALE GENOMIC DNA]</scope>
    <source>
        <strain evidence="2 3">PLAD-142S6K</strain>
    </source>
</reference>
<dbReference type="CDD" id="cd00093">
    <property type="entry name" value="HTH_XRE"/>
    <property type="match status" value="1"/>
</dbReference>
<dbReference type="InterPro" id="IPR001387">
    <property type="entry name" value="Cro/C1-type_HTH"/>
</dbReference>
<keyword evidence="3" id="KW-1185">Reference proteome</keyword>
<dbReference type="EMBL" id="JBBKYA010000002">
    <property type="protein sequence ID" value="MFD3275450.1"/>
    <property type="molecule type" value="Genomic_DNA"/>
</dbReference>
<feature type="domain" description="HTH cro/C1-type" evidence="1">
    <location>
        <begin position="22"/>
        <end position="76"/>
    </location>
</feature>
<protein>
    <submittedName>
        <fullName evidence="2">Helix-turn-helix transcriptional regulator</fullName>
    </submittedName>
</protein>
<gene>
    <name evidence="2" type="ORF">SKC38_04320</name>
</gene>
<name>A0ABW6CWZ9_9BACT</name>
<dbReference type="Gene3D" id="1.10.260.40">
    <property type="entry name" value="lambda repressor-like DNA-binding domains"/>
    <property type="match status" value="1"/>
</dbReference>
<proteinExistence type="predicted"/>
<comment type="caution">
    <text evidence="2">The sequence shown here is derived from an EMBL/GenBank/DDBJ whole genome shotgun (WGS) entry which is preliminary data.</text>
</comment>
<dbReference type="InterPro" id="IPR010982">
    <property type="entry name" value="Lambda_DNA-bd_dom_sf"/>
</dbReference>
<evidence type="ECO:0000313" key="3">
    <source>
        <dbReference type="Proteomes" id="UP001598114"/>
    </source>
</evidence>
<organism evidence="2 3">
    <name type="scientific">Aquirufa echingensis</name>
    <dbReference type="NCBI Taxonomy" id="3096516"/>
    <lineage>
        <taxon>Bacteria</taxon>
        <taxon>Pseudomonadati</taxon>
        <taxon>Bacteroidota</taxon>
        <taxon>Cytophagia</taxon>
        <taxon>Cytophagales</taxon>
        <taxon>Flectobacillaceae</taxon>
        <taxon>Aquirufa</taxon>
    </lineage>
</organism>
<dbReference type="PROSITE" id="PS50943">
    <property type="entry name" value="HTH_CROC1"/>
    <property type="match status" value="1"/>
</dbReference>